<accession>A0ABS7P3E0</accession>
<gene>
    <name evidence="1" type="ORF">HQ603_09040</name>
</gene>
<reference evidence="1 2" key="1">
    <citation type="submission" date="2020-06" db="EMBL/GenBank/DDBJ databases">
        <title>Taxonomy, biology and ecology of Rhodococcus bacteria occurring in California pistachio and other woody hosts as revealed by genome sequence analyses.</title>
        <authorList>
            <person name="Gai Y."/>
            <person name="Riely B."/>
        </authorList>
    </citation>
    <scope>NUCLEOTIDE SEQUENCE [LARGE SCALE GENOMIC DNA]</scope>
    <source>
        <strain evidence="1 2">BP-281</strain>
    </source>
</reference>
<dbReference type="RefSeq" id="WP_214504271.1">
    <property type="nucleotide sequence ID" value="NZ_JABUBT010000011.1"/>
</dbReference>
<keyword evidence="2" id="KW-1185">Reference proteome</keyword>
<sequence>MIDDRTRHVIPLSRRLDLLFRVWRASDGTERSHDDVARAVSIATATTVSADDMASFRRGTRPIPANVVEALAEIFPSSREYLLDETAAPRLHTQLTLIDELVSGGIRGVRLRGGDEDTDPERLTAVLRELRERRERSVGLN</sequence>
<name>A0ABS7P3E0_9NOCA</name>
<organism evidence="1 2">
    <name type="scientific">Rhodococcoides corynebacterioides</name>
    <dbReference type="NCBI Taxonomy" id="53972"/>
    <lineage>
        <taxon>Bacteria</taxon>
        <taxon>Bacillati</taxon>
        <taxon>Actinomycetota</taxon>
        <taxon>Actinomycetes</taxon>
        <taxon>Mycobacteriales</taxon>
        <taxon>Nocardiaceae</taxon>
        <taxon>Rhodococcoides</taxon>
    </lineage>
</organism>
<proteinExistence type="predicted"/>
<dbReference type="InterPro" id="IPR010982">
    <property type="entry name" value="Lambda_DNA-bd_dom_sf"/>
</dbReference>
<comment type="caution">
    <text evidence="1">The sequence shown here is derived from an EMBL/GenBank/DDBJ whole genome shotgun (WGS) entry which is preliminary data.</text>
</comment>
<dbReference type="EMBL" id="JABUBU010000005">
    <property type="protein sequence ID" value="MBY6366898.1"/>
    <property type="molecule type" value="Genomic_DNA"/>
</dbReference>
<dbReference type="Gene3D" id="1.10.260.40">
    <property type="entry name" value="lambda repressor-like DNA-binding domains"/>
    <property type="match status" value="1"/>
</dbReference>
<dbReference type="Proteomes" id="UP000825228">
    <property type="component" value="Unassembled WGS sequence"/>
</dbReference>
<evidence type="ECO:0008006" key="3">
    <source>
        <dbReference type="Google" id="ProtNLM"/>
    </source>
</evidence>
<evidence type="ECO:0000313" key="2">
    <source>
        <dbReference type="Proteomes" id="UP000825228"/>
    </source>
</evidence>
<evidence type="ECO:0000313" key="1">
    <source>
        <dbReference type="EMBL" id="MBY6366898.1"/>
    </source>
</evidence>
<protein>
    <recommendedName>
        <fullName evidence="3">XRE family transcriptional regulator</fullName>
    </recommendedName>
</protein>